<dbReference type="PROSITE" id="PS00595">
    <property type="entry name" value="AA_TRANSFER_CLASS_5"/>
    <property type="match status" value="1"/>
</dbReference>
<dbReference type="InterPro" id="IPR015422">
    <property type="entry name" value="PyrdxlP-dep_Trfase_small"/>
</dbReference>
<keyword evidence="6" id="KW-0808">Transferase</keyword>
<organism evidence="6 7">
    <name type="scientific">Streptomyces niveiscabiei</name>
    <dbReference type="NCBI Taxonomy" id="164115"/>
    <lineage>
        <taxon>Bacteria</taxon>
        <taxon>Bacillati</taxon>
        <taxon>Actinomycetota</taxon>
        <taxon>Actinomycetes</taxon>
        <taxon>Kitasatosporales</taxon>
        <taxon>Streptomycetaceae</taxon>
        <taxon>Streptomyces</taxon>
    </lineage>
</organism>
<accession>A0ABW9HGG1</accession>
<dbReference type="Gene3D" id="1.20.59.10">
    <property type="entry name" value="Chorismate mutase"/>
    <property type="match status" value="1"/>
</dbReference>
<dbReference type="InterPro" id="IPR000192">
    <property type="entry name" value="Aminotrans_V_dom"/>
</dbReference>
<gene>
    <name evidence="6" type="ORF">ACKI18_00255</name>
</gene>
<keyword evidence="2" id="KW-0663">Pyridoxal phosphate</keyword>
<evidence type="ECO:0000256" key="3">
    <source>
        <dbReference type="RuleBase" id="RU004075"/>
    </source>
</evidence>
<dbReference type="GO" id="GO:0008483">
    <property type="term" value="F:transaminase activity"/>
    <property type="evidence" value="ECO:0007669"/>
    <property type="project" value="UniProtKB-KW"/>
</dbReference>
<dbReference type="RefSeq" id="WP_409119961.1">
    <property type="nucleotide sequence ID" value="NZ_JBJVNI010000001.1"/>
</dbReference>
<evidence type="ECO:0000256" key="1">
    <source>
        <dbReference type="ARBA" id="ARBA00001933"/>
    </source>
</evidence>
<sequence>MSEEAYSKEFSTCVRREFSGLADSPYLDTACIGIAPVRAVRAVTDLAQTAQYRHAESGTAMHARLNEMRAAARPLAARLIGADAADIALVESTTHGLKTALESLPLRPGDHVLLPDLEFIQLGVACRQLADRGVEVRTVPHDEAGRVTADAVRACLTPEVKALAISSVQWTNGFRADLAALSELCRDRDVWLVVDAAQHLGALPMNVRRTPVDILVCGGHKWLCSPFGTGFMYLAPRARERLRRPIAGFFAAIPPARTWGEAFLRTDITPLGEYEFTDDAVAWEIGGTGNYPGAAGLSAALSLALELRPERVEEHVRYLTDHLADGLDRLKLTVVSPREHRHRSGILTFGTGSPQADVALMRRLVAAGVAVSARFVSGVGGVRVSCHHHTTARDVDLLLETAAAWQRRPGRPCGRTPRGSAIVGQRALIDALDDDLIGLITARGGVSRGIRLSRLQAALARTDLARERAVIERYHRGLGQDGTRLALELLRMCRGDT</sequence>
<evidence type="ECO:0000259" key="5">
    <source>
        <dbReference type="SMART" id="SM00830"/>
    </source>
</evidence>
<dbReference type="InterPro" id="IPR036979">
    <property type="entry name" value="CM_dom_sf"/>
</dbReference>
<keyword evidence="6" id="KW-0032">Aminotransferase</keyword>
<dbReference type="InterPro" id="IPR002701">
    <property type="entry name" value="CM_II_prokaryot"/>
</dbReference>
<evidence type="ECO:0000313" key="7">
    <source>
        <dbReference type="Proteomes" id="UP001631957"/>
    </source>
</evidence>
<dbReference type="Proteomes" id="UP001631957">
    <property type="component" value="Unassembled WGS sequence"/>
</dbReference>
<dbReference type="SMART" id="SM00830">
    <property type="entry name" value="CM_2"/>
    <property type="match status" value="1"/>
</dbReference>
<comment type="cofactor">
    <cofactor evidence="1 4">
        <name>pyridoxal 5'-phosphate</name>
        <dbReference type="ChEBI" id="CHEBI:597326"/>
    </cofactor>
</comment>
<dbReference type="Gene3D" id="3.90.1150.10">
    <property type="entry name" value="Aspartate Aminotransferase, domain 1"/>
    <property type="match status" value="1"/>
</dbReference>
<dbReference type="SUPFAM" id="SSF48600">
    <property type="entry name" value="Chorismate mutase II"/>
    <property type="match status" value="1"/>
</dbReference>
<dbReference type="EMBL" id="JBJVNI010000001">
    <property type="protein sequence ID" value="MFM9607135.1"/>
    <property type="molecule type" value="Genomic_DNA"/>
</dbReference>
<dbReference type="InterPro" id="IPR036263">
    <property type="entry name" value="Chorismate_II_sf"/>
</dbReference>
<proteinExistence type="inferred from homology"/>
<dbReference type="InterPro" id="IPR015421">
    <property type="entry name" value="PyrdxlP-dep_Trfase_major"/>
</dbReference>
<dbReference type="Gene3D" id="3.40.640.10">
    <property type="entry name" value="Type I PLP-dependent aspartate aminotransferase-like (Major domain)"/>
    <property type="match status" value="1"/>
</dbReference>
<dbReference type="PANTHER" id="PTHR43586:SF15">
    <property type="entry name" value="BLR3095 PROTEIN"/>
    <property type="match status" value="1"/>
</dbReference>
<evidence type="ECO:0000256" key="4">
    <source>
        <dbReference type="RuleBase" id="RU004504"/>
    </source>
</evidence>
<name>A0ABW9HGG1_9ACTN</name>
<dbReference type="SUPFAM" id="SSF53383">
    <property type="entry name" value="PLP-dependent transferases"/>
    <property type="match status" value="1"/>
</dbReference>
<feature type="domain" description="Chorismate mutase" evidence="5">
    <location>
        <begin position="426"/>
        <end position="489"/>
    </location>
</feature>
<dbReference type="Pfam" id="PF00266">
    <property type="entry name" value="Aminotran_5"/>
    <property type="match status" value="1"/>
</dbReference>
<comment type="caution">
    <text evidence="6">The sequence shown here is derived from an EMBL/GenBank/DDBJ whole genome shotgun (WGS) entry which is preliminary data.</text>
</comment>
<dbReference type="InterPro" id="IPR020578">
    <property type="entry name" value="Aminotrans_V_PyrdxlP_BS"/>
</dbReference>
<protein>
    <submittedName>
        <fullName evidence="6">Aminotransferase class V-fold PLP-dependent enzyme</fullName>
    </submittedName>
</protein>
<evidence type="ECO:0000313" key="6">
    <source>
        <dbReference type="EMBL" id="MFM9607135.1"/>
    </source>
</evidence>
<comment type="similarity">
    <text evidence="3">Belongs to the class-V pyridoxal-phosphate-dependent aminotransferase family.</text>
</comment>
<reference evidence="6 7" key="1">
    <citation type="submission" date="2024-12" db="EMBL/GenBank/DDBJ databases">
        <title>Forecasting of Potato common scab and diversities of Pathogenic streptomyces spp. in china.</title>
        <authorList>
            <person name="Handique U."/>
            <person name="Wu J."/>
        </authorList>
    </citation>
    <scope>NUCLEOTIDE SEQUENCE [LARGE SCALE GENOMIC DNA]</scope>
    <source>
        <strain evidence="6 7">ZRIMU1530</strain>
    </source>
</reference>
<keyword evidence="7" id="KW-1185">Reference proteome</keyword>
<dbReference type="InterPro" id="IPR015424">
    <property type="entry name" value="PyrdxlP-dep_Trfase"/>
</dbReference>
<dbReference type="PANTHER" id="PTHR43586">
    <property type="entry name" value="CYSTEINE DESULFURASE"/>
    <property type="match status" value="1"/>
</dbReference>
<evidence type="ECO:0000256" key="2">
    <source>
        <dbReference type="ARBA" id="ARBA00022898"/>
    </source>
</evidence>